<dbReference type="CTD" id="4509"/>
<reference evidence="2" key="1">
    <citation type="submission" date="2018-02" db="EMBL/GenBank/DDBJ databases">
        <title>The complete maternal mitochondrial genome sequences of two threatened North American freshwater mussels: Alasmidonta heterodon and Alasmidonta varicosa (Bivalvia: Unionida: Unionidae).</title>
        <authorList>
            <person name="Aunins A.W."/>
            <person name="Schill B."/>
            <person name="Galbraith H."/>
        </authorList>
    </citation>
    <scope>NUCLEOTIDE SEQUENCE</scope>
    <source>
        <strain evidence="2">Delaware River D6</strain>
        <tissue evidence="2">Mantle tissue</tissue>
    </source>
</reference>
<dbReference type="RefSeq" id="YP_009475561.1">
    <property type="nucleotide sequence ID" value="NC_037431.1"/>
</dbReference>
<feature type="transmembrane region" description="Helical" evidence="1">
    <location>
        <begin position="6"/>
        <end position="31"/>
    </location>
</feature>
<gene>
    <name evidence="2" type="primary">ATP8</name>
</gene>
<organism evidence="2">
    <name type="scientific">Prolasmidonta heterodon</name>
    <name type="common">Dwarf wedge mussel</name>
    <name type="synonym">Alasmidonta heterodon</name>
    <dbReference type="NCBI Taxonomy" id="3251789"/>
    <lineage>
        <taxon>Eukaryota</taxon>
        <taxon>Metazoa</taxon>
        <taxon>Spiralia</taxon>
        <taxon>Lophotrochozoa</taxon>
        <taxon>Mollusca</taxon>
        <taxon>Bivalvia</taxon>
        <taxon>Autobranchia</taxon>
        <taxon>Heteroconchia</taxon>
        <taxon>Palaeoheterodonta</taxon>
        <taxon>Unionida</taxon>
        <taxon>Unionoidea</taxon>
        <taxon>Unionidae</taxon>
        <taxon>Prolasmidonta</taxon>
    </lineage>
</organism>
<keyword evidence="1" id="KW-0812">Transmembrane</keyword>
<keyword evidence="2" id="KW-0496">Mitochondrion</keyword>
<geneLocation type="mitochondrion" evidence="2"/>
<keyword evidence="1" id="KW-1133">Transmembrane helix</keyword>
<name>A0A343UZ78_PROHE</name>
<dbReference type="EMBL" id="MG905826">
    <property type="protein sequence ID" value="AVK79264.1"/>
    <property type="molecule type" value="Genomic_DNA"/>
</dbReference>
<accession>A0A343UZ78</accession>
<protein>
    <submittedName>
        <fullName evidence="2">ATP synthase F0 subunit 8</fullName>
    </submittedName>
</protein>
<keyword evidence="1" id="KW-0472">Membrane</keyword>
<evidence type="ECO:0000256" key="1">
    <source>
        <dbReference type="SAM" id="Phobius"/>
    </source>
</evidence>
<sequence>MPQLSPMSWVMVISVFLVCLVFFSVATWWLVDGSYSVKHVGGKGKVALDKKSMSKGFGESYKKKVMKWSFSKVY</sequence>
<evidence type="ECO:0000313" key="2">
    <source>
        <dbReference type="EMBL" id="AVK79264.1"/>
    </source>
</evidence>
<proteinExistence type="predicted"/>
<dbReference type="AlphaFoldDB" id="A0A343UZ78"/>
<dbReference type="GeneID" id="36485338"/>